<keyword evidence="2" id="KW-1185">Reference proteome</keyword>
<dbReference type="AlphaFoldDB" id="A0A7W3JAM0"/>
<dbReference type="EMBL" id="JACGWV010000001">
    <property type="protein sequence ID" value="MBA8809360.1"/>
    <property type="molecule type" value="Genomic_DNA"/>
</dbReference>
<evidence type="ECO:0000313" key="1">
    <source>
        <dbReference type="EMBL" id="MBA8809360.1"/>
    </source>
</evidence>
<gene>
    <name evidence="1" type="ORF">FHX71_003302</name>
</gene>
<evidence type="ECO:0000313" key="2">
    <source>
        <dbReference type="Proteomes" id="UP000540568"/>
    </source>
</evidence>
<dbReference type="GO" id="GO:0005096">
    <property type="term" value="F:GTPase activator activity"/>
    <property type="evidence" value="ECO:0007669"/>
    <property type="project" value="InterPro"/>
</dbReference>
<proteinExistence type="predicted"/>
<dbReference type="InterPro" id="IPR032675">
    <property type="entry name" value="LRR_dom_sf"/>
</dbReference>
<dbReference type="Gene3D" id="3.80.10.10">
    <property type="entry name" value="Ribonuclease Inhibitor"/>
    <property type="match status" value="2"/>
</dbReference>
<dbReference type="SMART" id="SM00368">
    <property type="entry name" value="LRR_RI"/>
    <property type="match status" value="4"/>
</dbReference>
<organism evidence="1 2">
    <name type="scientific">Promicromonospora sukumoe</name>
    <dbReference type="NCBI Taxonomy" id="88382"/>
    <lineage>
        <taxon>Bacteria</taxon>
        <taxon>Bacillati</taxon>
        <taxon>Actinomycetota</taxon>
        <taxon>Actinomycetes</taxon>
        <taxon>Micrococcales</taxon>
        <taxon>Promicromonosporaceae</taxon>
        <taxon>Promicromonospora</taxon>
    </lineage>
</organism>
<dbReference type="PANTHER" id="PTHR46761:SF2">
    <property type="entry name" value="RAN GTPASE-ACTIVATING PROTEIN 1"/>
    <property type="match status" value="1"/>
</dbReference>
<sequence length="386" mass="38784">MVTRPEVAPAGKRSAADLEPLLTWLRTGEPVRQRTDFPAGTALPDGRLDLCRQSLGPDGGARVAQELRPGVVRHALLGTDGLGDSGAVAVADGVSRAGVETLYLGCNGITAGGACSIAERLAGSPHAVRSVWLKRNPLGRDAGRSGAALVEAARDLRTLDLVQTALDGPGTAVLADALIAASASGRGVIRAYVGGNELGPDGAASFARVVAAGALGELYVSAAGLGDDGARALAEALTAAPYGALTRLSVASNGIGPGGAAVLTAAAVDAGVEVLDLGRVRAAGVLSASDNRVDGEAADVIAAALSGGPHRLGHLVLSHTGIRSREALRLVAGAERAVTATRFSLGKGIATTVRRRLDALAGSLPMMPLVPDDVAAIRSVYRTRAV</sequence>
<dbReference type="PANTHER" id="PTHR46761">
    <property type="entry name" value="RAN GTPASE-ACTIVATING PROTEIN 1"/>
    <property type="match status" value="1"/>
</dbReference>
<evidence type="ECO:0008006" key="3">
    <source>
        <dbReference type="Google" id="ProtNLM"/>
    </source>
</evidence>
<accession>A0A7W3JAM0</accession>
<dbReference type="SUPFAM" id="SSF52047">
    <property type="entry name" value="RNI-like"/>
    <property type="match status" value="1"/>
</dbReference>
<comment type="caution">
    <text evidence="1">The sequence shown here is derived from an EMBL/GenBank/DDBJ whole genome shotgun (WGS) entry which is preliminary data.</text>
</comment>
<protein>
    <recommendedName>
        <fullName evidence="3">Leucine rich repeat (LRR) protein</fullName>
    </recommendedName>
</protein>
<reference evidence="1 2" key="1">
    <citation type="submission" date="2020-07" db="EMBL/GenBank/DDBJ databases">
        <title>Sequencing the genomes of 1000 actinobacteria strains.</title>
        <authorList>
            <person name="Klenk H.-P."/>
        </authorList>
    </citation>
    <scope>NUCLEOTIDE SEQUENCE [LARGE SCALE GENOMIC DNA]</scope>
    <source>
        <strain evidence="1 2">DSM 44121</strain>
    </source>
</reference>
<dbReference type="InterPro" id="IPR001611">
    <property type="entry name" value="Leu-rich_rpt"/>
</dbReference>
<name>A0A7W3JAM0_9MICO</name>
<dbReference type="Proteomes" id="UP000540568">
    <property type="component" value="Unassembled WGS sequence"/>
</dbReference>
<dbReference type="Pfam" id="PF13516">
    <property type="entry name" value="LRR_6"/>
    <property type="match status" value="1"/>
</dbReference>
<dbReference type="RefSeq" id="WP_182618144.1">
    <property type="nucleotide sequence ID" value="NZ_BAAATF010000011.1"/>
</dbReference>
<dbReference type="InterPro" id="IPR045203">
    <property type="entry name" value="RanGAP1/2"/>
</dbReference>